<accession>A0A9X3LK86</accession>
<dbReference type="Proteomes" id="UP001146469">
    <property type="component" value="Unassembled WGS sequence"/>
</dbReference>
<keyword evidence="3" id="KW-1185">Reference proteome</keyword>
<name>A0A9X3LK86_9CORY</name>
<evidence type="ECO:0000313" key="2">
    <source>
        <dbReference type="EMBL" id="MCZ9289442.1"/>
    </source>
</evidence>
<feature type="transmembrane region" description="Helical" evidence="1">
    <location>
        <begin position="196"/>
        <end position="214"/>
    </location>
</feature>
<evidence type="ECO:0000313" key="3">
    <source>
        <dbReference type="Proteomes" id="UP001146469"/>
    </source>
</evidence>
<dbReference type="AlphaFoldDB" id="A0A9X3LK86"/>
<gene>
    <name evidence="2" type="ORF">L8V00_04355</name>
</gene>
<feature type="transmembrane region" description="Helical" evidence="1">
    <location>
        <begin position="171"/>
        <end position="190"/>
    </location>
</feature>
<reference evidence="2" key="1">
    <citation type="submission" date="2022-02" db="EMBL/GenBank/DDBJ databases">
        <title>Corynebacterium sp. from urogenital microbiome.</title>
        <authorList>
            <person name="Cappelli E.A."/>
            <person name="Ribeiro T.G."/>
            <person name="Peixe L."/>
        </authorList>
    </citation>
    <scope>NUCLEOTIDE SEQUENCE</scope>
    <source>
        <strain evidence="2">C8Ua_174</strain>
    </source>
</reference>
<dbReference type="EMBL" id="JAKMUT010000003">
    <property type="protein sequence ID" value="MCZ9289442.1"/>
    <property type="molecule type" value="Genomic_DNA"/>
</dbReference>
<dbReference type="RefSeq" id="WP_269944313.1">
    <property type="nucleotide sequence ID" value="NZ_JAKMUT010000003.1"/>
</dbReference>
<dbReference type="PANTHER" id="PTHR37314">
    <property type="entry name" value="SLR0142 PROTEIN"/>
    <property type="match status" value="1"/>
</dbReference>
<dbReference type="PANTHER" id="PTHR37314:SF4">
    <property type="entry name" value="UPF0700 TRANSMEMBRANE PROTEIN YOAK"/>
    <property type="match status" value="1"/>
</dbReference>
<evidence type="ECO:0000256" key="1">
    <source>
        <dbReference type="SAM" id="Phobius"/>
    </source>
</evidence>
<keyword evidence="1" id="KW-1133">Transmembrane helix</keyword>
<organism evidence="2 3">
    <name type="scientific">Corynebacterium evansiae</name>
    <dbReference type="NCBI Taxonomy" id="2913499"/>
    <lineage>
        <taxon>Bacteria</taxon>
        <taxon>Bacillati</taxon>
        <taxon>Actinomycetota</taxon>
        <taxon>Actinomycetes</taxon>
        <taxon>Mycobacteriales</taxon>
        <taxon>Corynebacteriaceae</taxon>
        <taxon>Corynebacterium</taxon>
    </lineage>
</organism>
<feature type="transmembrane region" description="Helical" evidence="1">
    <location>
        <begin position="56"/>
        <end position="81"/>
    </location>
</feature>
<proteinExistence type="predicted"/>
<protein>
    <submittedName>
        <fullName evidence="2">DUF1275 domain-containing protein</fullName>
    </submittedName>
</protein>
<dbReference type="Pfam" id="PF06912">
    <property type="entry name" value="DUF1275"/>
    <property type="match status" value="1"/>
</dbReference>
<keyword evidence="1" id="KW-0812">Transmembrane</keyword>
<comment type="caution">
    <text evidence="2">The sequence shown here is derived from an EMBL/GenBank/DDBJ whole genome shotgun (WGS) entry which is preliminary data.</text>
</comment>
<sequence length="225" mass="24550">MKGYRTGEHALAIYLSSIAGFVDTLGFLYLGGYFLSFMSGNTTRLTAAVNAGKWDVAMTAGGVMVLFLVGVGIGALISQLGRRYLPRTRTREAILLFICATSTIASVLVLTEHEQWAVYSLSFTVGAMNSTFERDGEVSISLTYMTGTLVKMSQRFVAALFGGPHLDWLRYFALWMALACGALLGGWMYVQVGLHAVLVVTGMLYAGTVTALVYRQWRRNRGLAV</sequence>
<feature type="transmembrane region" description="Helical" evidence="1">
    <location>
        <begin position="93"/>
        <end position="110"/>
    </location>
</feature>
<feature type="transmembrane region" description="Helical" evidence="1">
    <location>
        <begin position="12"/>
        <end position="36"/>
    </location>
</feature>
<dbReference type="InterPro" id="IPR010699">
    <property type="entry name" value="DUF1275"/>
</dbReference>
<keyword evidence="1" id="KW-0472">Membrane</keyword>